<dbReference type="SMART" id="SM00385">
    <property type="entry name" value="CYCLIN"/>
    <property type="match status" value="2"/>
</dbReference>
<feature type="domain" description="Cyclin-like" evidence="3">
    <location>
        <begin position="37"/>
        <end position="139"/>
    </location>
</feature>
<evidence type="ECO:0000256" key="2">
    <source>
        <dbReference type="SAM" id="MobiDB-lite"/>
    </source>
</evidence>
<keyword evidence="1" id="KW-0195">Cyclin</keyword>
<accession>A0AA36JB75</accession>
<dbReference type="Gene3D" id="1.10.472.10">
    <property type="entry name" value="Cyclin-like"/>
    <property type="match status" value="2"/>
</dbReference>
<gene>
    <name evidence="4" type="ORF">EVOR1521_LOCUS25771</name>
</gene>
<organism evidence="4 5">
    <name type="scientific">Effrenium voratum</name>
    <dbReference type="NCBI Taxonomy" id="2562239"/>
    <lineage>
        <taxon>Eukaryota</taxon>
        <taxon>Sar</taxon>
        <taxon>Alveolata</taxon>
        <taxon>Dinophyceae</taxon>
        <taxon>Suessiales</taxon>
        <taxon>Symbiodiniaceae</taxon>
        <taxon>Effrenium</taxon>
    </lineage>
</organism>
<dbReference type="GO" id="GO:0006357">
    <property type="term" value="P:regulation of transcription by RNA polymerase II"/>
    <property type="evidence" value="ECO:0007669"/>
    <property type="project" value="InterPro"/>
</dbReference>
<sequence length="299" mass="33741">MAAPAPEPAPVEALDTPSQEDGISCEAEAELRAYGAVLIQRATVLLRLHQSACVTAAGIFQRFFCRRSLADFDVRVTAAACLLLSCKLQQERRLKDIVVVFCRLFWRAQTVEAGPLPSHRGSFLEMRQAMVNVEKQILHELGFGVVLLRTTPHRYMLQFVRAMMATANLVDVIQGAWNYLNDSIRTTLCCQYQPHELAAASIFLAADKLGIQLPSRPPWWKSCCVSFEDLMQIATTMAALYRQPEPRWREVRKEMVDVPGFLRSPETEESAGKSPDQREASRSRSPRPKRVVRLTLGRR</sequence>
<protein>
    <recommendedName>
        <fullName evidence="3">Cyclin-like domain-containing protein</fullName>
    </recommendedName>
</protein>
<feature type="region of interest" description="Disordered" evidence="2">
    <location>
        <begin position="1"/>
        <end position="20"/>
    </location>
</feature>
<evidence type="ECO:0000256" key="1">
    <source>
        <dbReference type="RuleBase" id="RU000383"/>
    </source>
</evidence>
<dbReference type="Pfam" id="PF00134">
    <property type="entry name" value="Cyclin_N"/>
    <property type="match status" value="1"/>
</dbReference>
<reference evidence="4" key="1">
    <citation type="submission" date="2023-08" db="EMBL/GenBank/DDBJ databases">
        <authorList>
            <person name="Chen Y."/>
            <person name="Shah S."/>
            <person name="Dougan E. K."/>
            <person name="Thang M."/>
            <person name="Chan C."/>
        </authorList>
    </citation>
    <scope>NUCLEOTIDE SEQUENCE</scope>
</reference>
<dbReference type="Proteomes" id="UP001178507">
    <property type="component" value="Unassembled WGS sequence"/>
</dbReference>
<dbReference type="InterPro" id="IPR013763">
    <property type="entry name" value="Cyclin-like_dom"/>
</dbReference>
<feature type="domain" description="Cyclin-like" evidence="3">
    <location>
        <begin position="154"/>
        <end position="239"/>
    </location>
</feature>
<evidence type="ECO:0000313" key="4">
    <source>
        <dbReference type="EMBL" id="CAJ1403008.1"/>
    </source>
</evidence>
<dbReference type="InterPro" id="IPR036915">
    <property type="entry name" value="Cyclin-like_sf"/>
</dbReference>
<feature type="region of interest" description="Disordered" evidence="2">
    <location>
        <begin position="259"/>
        <end position="299"/>
    </location>
</feature>
<keyword evidence="5" id="KW-1185">Reference proteome</keyword>
<comment type="caution">
    <text evidence="4">The sequence shown here is derived from an EMBL/GenBank/DDBJ whole genome shotgun (WGS) entry which is preliminary data.</text>
</comment>
<feature type="compositionally biased region" description="Basic residues" evidence="2">
    <location>
        <begin position="284"/>
        <end position="299"/>
    </location>
</feature>
<proteinExistence type="inferred from homology"/>
<dbReference type="EMBL" id="CAUJNA010003477">
    <property type="protein sequence ID" value="CAJ1403008.1"/>
    <property type="molecule type" value="Genomic_DNA"/>
</dbReference>
<dbReference type="SUPFAM" id="SSF47954">
    <property type="entry name" value="Cyclin-like"/>
    <property type="match status" value="2"/>
</dbReference>
<name>A0AA36JB75_9DINO</name>
<dbReference type="PIRSF" id="PIRSF036580">
    <property type="entry name" value="Cyclin_L"/>
    <property type="match status" value="1"/>
</dbReference>
<dbReference type="InterPro" id="IPR006671">
    <property type="entry name" value="Cyclin_N"/>
</dbReference>
<dbReference type="GO" id="GO:0016538">
    <property type="term" value="F:cyclin-dependent protein serine/threonine kinase regulator activity"/>
    <property type="evidence" value="ECO:0007669"/>
    <property type="project" value="InterPro"/>
</dbReference>
<dbReference type="AlphaFoldDB" id="A0AA36JB75"/>
<evidence type="ECO:0000313" key="5">
    <source>
        <dbReference type="Proteomes" id="UP001178507"/>
    </source>
</evidence>
<dbReference type="PANTHER" id="PTHR10026">
    <property type="entry name" value="CYCLIN"/>
    <property type="match status" value="1"/>
</dbReference>
<evidence type="ECO:0000259" key="3">
    <source>
        <dbReference type="SMART" id="SM00385"/>
    </source>
</evidence>
<dbReference type="InterPro" id="IPR043198">
    <property type="entry name" value="Cyclin/Ssn8"/>
</dbReference>
<comment type="similarity">
    <text evidence="1">Belongs to the cyclin family.</text>
</comment>